<dbReference type="EMBL" id="SPHZ02000001">
    <property type="protein sequence ID" value="KAF0932059.1"/>
    <property type="molecule type" value="Genomic_DNA"/>
</dbReference>
<dbReference type="Proteomes" id="UP000479710">
    <property type="component" value="Unassembled WGS sequence"/>
</dbReference>
<keyword evidence="1" id="KW-1133">Transmembrane helix</keyword>
<sequence>MEEGNAVQLKGARRVFMVAPNSALPMEVGSDVWYQDAPRVQGDGLTAASVMAVVSDASLLAVARVHRGVLTFARHMGEVNAAYGANQGLALETAAVLVSALQGARKACALHTMHWWKTAKSVVVRQLELLPYLTLLVLVVLVMGPFLEILSTLVGHVPPTLSRLFIMFSHLFQKVGCMVATL</sequence>
<keyword evidence="1" id="KW-0472">Membrane</keyword>
<keyword evidence="1" id="KW-0812">Transmembrane</keyword>
<keyword evidence="3" id="KW-1185">Reference proteome</keyword>
<name>A0A6G1F5E5_9ORYZ</name>
<gene>
    <name evidence="2" type="ORF">E2562_007862</name>
</gene>
<evidence type="ECO:0000256" key="1">
    <source>
        <dbReference type="SAM" id="Phobius"/>
    </source>
</evidence>
<evidence type="ECO:0000313" key="3">
    <source>
        <dbReference type="Proteomes" id="UP000479710"/>
    </source>
</evidence>
<evidence type="ECO:0000313" key="2">
    <source>
        <dbReference type="EMBL" id="KAF0932059.1"/>
    </source>
</evidence>
<organism evidence="2 3">
    <name type="scientific">Oryza meyeriana var. granulata</name>
    <dbReference type="NCBI Taxonomy" id="110450"/>
    <lineage>
        <taxon>Eukaryota</taxon>
        <taxon>Viridiplantae</taxon>
        <taxon>Streptophyta</taxon>
        <taxon>Embryophyta</taxon>
        <taxon>Tracheophyta</taxon>
        <taxon>Spermatophyta</taxon>
        <taxon>Magnoliopsida</taxon>
        <taxon>Liliopsida</taxon>
        <taxon>Poales</taxon>
        <taxon>Poaceae</taxon>
        <taxon>BOP clade</taxon>
        <taxon>Oryzoideae</taxon>
        <taxon>Oryzeae</taxon>
        <taxon>Oryzinae</taxon>
        <taxon>Oryza</taxon>
        <taxon>Oryza meyeriana</taxon>
    </lineage>
</organism>
<feature type="transmembrane region" description="Helical" evidence="1">
    <location>
        <begin position="129"/>
        <end position="154"/>
    </location>
</feature>
<proteinExistence type="predicted"/>
<protein>
    <submittedName>
        <fullName evidence="2">Uncharacterized protein</fullName>
    </submittedName>
</protein>
<reference evidence="2 3" key="1">
    <citation type="submission" date="2019-11" db="EMBL/GenBank/DDBJ databases">
        <title>Whole genome sequence of Oryza granulata.</title>
        <authorList>
            <person name="Li W."/>
        </authorList>
    </citation>
    <scope>NUCLEOTIDE SEQUENCE [LARGE SCALE GENOMIC DNA]</scope>
    <source>
        <strain evidence="3">cv. Menghai</strain>
        <tissue evidence="2">Leaf</tissue>
    </source>
</reference>
<dbReference type="OrthoDB" id="2006528at2759"/>
<accession>A0A6G1F5E5</accession>
<dbReference type="AlphaFoldDB" id="A0A6G1F5E5"/>
<comment type="caution">
    <text evidence="2">The sequence shown here is derived from an EMBL/GenBank/DDBJ whole genome shotgun (WGS) entry which is preliminary data.</text>
</comment>